<dbReference type="AlphaFoldDB" id="A0A927F6D8"/>
<dbReference type="RefSeq" id="WP_191615829.1">
    <property type="nucleotide sequence ID" value="NZ_JACYFG010000006.1"/>
</dbReference>
<feature type="domain" description="Glycosyltransferase 2-like" evidence="1">
    <location>
        <begin position="4"/>
        <end position="131"/>
    </location>
</feature>
<protein>
    <submittedName>
        <fullName evidence="2">Glycosyltransferase family 2 protein</fullName>
    </submittedName>
</protein>
<accession>A0A927F6D8</accession>
<name>A0A927F6D8_9BACT</name>
<dbReference type="Gene3D" id="3.90.550.10">
    <property type="entry name" value="Spore Coat Polysaccharide Biosynthesis Protein SpsA, Chain A"/>
    <property type="match status" value="1"/>
</dbReference>
<dbReference type="PANTHER" id="PTHR43179:SF7">
    <property type="entry name" value="RHAMNOSYLTRANSFERASE WBBL"/>
    <property type="match status" value="1"/>
</dbReference>
<gene>
    <name evidence="2" type="ORF">IEN85_04295</name>
</gene>
<dbReference type="Proteomes" id="UP000622317">
    <property type="component" value="Unassembled WGS sequence"/>
</dbReference>
<reference evidence="2" key="1">
    <citation type="submission" date="2020-09" db="EMBL/GenBank/DDBJ databases">
        <title>Pelagicoccus enzymogenes sp. nov. with an EPS production, isolated from marine sediment.</title>
        <authorList>
            <person name="Feng X."/>
        </authorList>
    </citation>
    <scope>NUCLEOTIDE SEQUENCE</scope>
    <source>
        <strain evidence="2">NFK12</strain>
    </source>
</reference>
<dbReference type="SUPFAM" id="SSF53448">
    <property type="entry name" value="Nucleotide-diphospho-sugar transferases"/>
    <property type="match status" value="1"/>
</dbReference>
<dbReference type="CDD" id="cd04186">
    <property type="entry name" value="GT_2_like_c"/>
    <property type="match status" value="1"/>
</dbReference>
<dbReference type="Pfam" id="PF00535">
    <property type="entry name" value="Glycos_transf_2"/>
    <property type="match status" value="1"/>
</dbReference>
<dbReference type="PANTHER" id="PTHR43179">
    <property type="entry name" value="RHAMNOSYLTRANSFERASE WBBL"/>
    <property type="match status" value="1"/>
</dbReference>
<dbReference type="InterPro" id="IPR029044">
    <property type="entry name" value="Nucleotide-diphossugar_trans"/>
</dbReference>
<evidence type="ECO:0000259" key="1">
    <source>
        <dbReference type="Pfam" id="PF00535"/>
    </source>
</evidence>
<dbReference type="EMBL" id="JACYFG010000006">
    <property type="protein sequence ID" value="MBD5778699.1"/>
    <property type="molecule type" value="Genomic_DNA"/>
</dbReference>
<comment type="caution">
    <text evidence="2">The sequence shown here is derived from an EMBL/GenBank/DDBJ whole genome shotgun (WGS) entry which is preliminary data.</text>
</comment>
<evidence type="ECO:0000313" key="2">
    <source>
        <dbReference type="EMBL" id="MBD5778699.1"/>
    </source>
</evidence>
<organism evidence="2 3">
    <name type="scientific">Pelagicoccus enzymogenes</name>
    <dbReference type="NCBI Taxonomy" id="2773457"/>
    <lineage>
        <taxon>Bacteria</taxon>
        <taxon>Pseudomonadati</taxon>
        <taxon>Verrucomicrobiota</taxon>
        <taxon>Opitutia</taxon>
        <taxon>Puniceicoccales</taxon>
        <taxon>Pelagicoccaceae</taxon>
        <taxon>Pelagicoccus</taxon>
    </lineage>
</organism>
<evidence type="ECO:0000313" key="3">
    <source>
        <dbReference type="Proteomes" id="UP000622317"/>
    </source>
</evidence>
<dbReference type="InterPro" id="IPR001173">
    <property type="entry name" value="Glyco_trans_2-like"/>
</dbReference>
<proteinExistence type="predicted"/>
<keyword evidence="3" id="KW-1185">Reference proteome</keyword>
<sequence>MRFSVVTALFNGLDYTKKYLESLESTLVGVDYELILVDDGSSDGTRAYLKSLEGRTKVKVLLNDRNLGFAKSNNLACRQATGDYLVFLNNDILLSPGWLEPMVSASRRTHPWMGHRRRAGVVGNVQRRMDDKRIDHGGIYINLYAAPHHAFQDEAELPACGAFTAWSAATAACWLMERSHFSEFGGFDERYLNGMEDIDFCLQSLQAGRVAVVANRSVIEHAVSASRDSSETSERNERLFWEKWRYPVQEMALIDQVRYLWLRELEQHPVAARWAKAAAQVTLARFRERLLKRAKPFVLPPEKQGSKGSAKPGF</sequence>